<dbReference type="SMART" id="SM00072">
    <property type="entry name" value="GuKc"/>
    <property type="match status" value="1"/>
</dbReference>
<dbReference type="GeneTree" id="ENSGT00940000164867"/>
<dbReference type="PROSITE" id="PS50052">
    <property type="entry name" value="GUANYLATE_KINASE_2"/>
    <property type="match status" value="1"/>
</dbReference>
<proteinExistence type="inferred from homology"/>
<dbReference type="FunFam" id="2.30.42.10:FF:000002">
    <property type="entry name" value="Disks large homolog 4 isoform 2"/>
    <property type="match status" value="1"/>
</dbReference>
<dbReference type="InterPro" id="IPR050614">
    <property type="entry name" value="Synaptic_Scaffolding_LAP-MAGUK"/>
</dbReference>
<evidence type="ECO:0000313" key="18">
    <source>
        <dbReference type="Proteomes" id="UP000694558"/>
    </source>
</evidence>
<dbReference type="InterPro" id="IPR036028">
    <property type="entry name" value="SH3-like_dom_sf"/>
</dbReference>
<dbReference type="InterPro" id="IPR019590">
    <property type="entry name" value="DLG1_PEST_dom"/>
</dbReference>
<dbReference type="Gene3D" id="3.30.63.10">
    <property type="entry name" value="Guanylate Kinase phosphate binding domain"/>
    <property type="match status" value="1"/>
</dbReference>
<dbReference type="Ensembl" id="ENSSMAT00000033366.2">
    <property type="protein sequence ID" value="ENSSMAP00000032956.2"/>
    <property type="gene ID" value="ENSSMAG00000020119.2"/>
</dbReference>
<name>A0A8D3BEK8_SCOMX</name>
<dbReference type="GO" id="GO:0043113">
    <property type="term" value="P:receptor clustering"/>
    <property type="evidence" value="ECO:0007669"/>
    <property type="project" value="TreeGrafter"/>
</dbReference>
<evidence type="ECO:0000256" key="1">
    <source>
        <dbReference type="ARBA" id="ARBA00004170"/>
    </source>
</evidence>
<dbReference type="InterPro" id="IPR008144">
    <property type="entry name" value="Guanylate_kin-like_dom"/>
</dbReference>
<dbReference type="FunFam" id="2.30.42.10:FF:000001">
    <property type="entry name" value="Disks large homolog 1 isoform 2"/>
    <property type="match status" value="1"/>
</dbReference>
<feature type="domain" description="PDZ" evidence="15">
    <location>
        <begin position="594"/>
        <end position="681"/>
    </location>
</feature>
<organism evidence="17 18">
    <name type="scientific">Scophthalmus maximus</name>
    <name type="common">Turbot</name>
    <name type="synonym">Psetta maxima</name>
    <dbReference type="NCBI Taxonomy" id="52904"/>
    <lineage>
        <taxon>Eukaryota</taxon>
        <taxon>Metazoa</taxon>
        <taxon>Chordata</taxon>
        <taxon>Craniata</taxon>
        <taxon>Vertebrata</taxon>
        <taxon>Euteleostomi</taxon>
        <taxon>Actinopterygii</taxon>
        <taxon>Neopterygii</taxon>
        <taxon>Teleostei</taxon>
        <taxon>Neoteleostei</taxon>
        <taxon>Acanthomorphata</taxon>
        <taxon>Carangaria</taxon>
        <taxon>Pleuronectiformes</taxon>
        <taxon>Pleuronectoidei</taxon>
        <taxon>Scophthalmidae</taxon>
        <taxon>Scophthalmus</taxon>
    </lineage>
</organism>
<reference evidence="17" key="1">
    <citation type="submission" date="2023-05" db="EMBL/GenBank/DDBJ databases">
        <title>High-quality long-read genome of Scophthalmus maximus.</title>
        <authorList>
            <person name="Lien S."/>
            <person name="Martinez P."/>
        </authorList>
    </citation>
    <scope>NUCLEOTIDE SEQUENCE [LARGE SCALE GENOMIC DNA]</scope>
</reference>
<protein>
    <recommendedName>
        <fullName evidence="10">Disks large homolog 1</fullName>
    </recommendedName>
</protein>
<dbReference type="GO" id="GO:0005789">
    <property type="term" value="C:endoplasmic reticulum membrane"/>
    <property type="evidence" value="ECO:0007669"/>
    <property type="project" value="UniProtKB-SubCell"/>
</dbReference>
<dbReference type="SUPFAM" id="SSF50044">
    <property type="entry name" value="SH3-domain"/>
    <property type="match status" value="1"/>
</dbReference>
<feature type="domain" description="PDZ" evidence="15">
    <location>
        <begin position="745"/>
        <end position="826"/>
    </location>
</feature>
<dbReference type="SUPFAM" id="SSF101288">
    <property type="entry name" value="L27 domain"/>
    <property type="match status" value="1"/>
</dbReference>
<evidence type="ECO:0000256" key="2">
    <source>
        <dbReference type="ARBA" id="ARBA00004236"/>
    </source>
</evidence>
<dbReference type="Gene3D" id="1.10.287.470">
    <property type="entry name" value="Helix hairpin bin"/>
    <property type="match status" value="1"/>
</dbReference>
<dbReference type="InterPro" id="IPR001452">
    <property type="entry name" value="SH3_domain"/>
</dbReference>
<feature type="domain" description="L27" evidence="16">
    <location>
        <begin position="44"/>
        <end position="124"/>
    </location>
</feature>
<evidence type="ECO:0000256" key="10">
    <source>
        <dbReference type="ARBA" id="ARBA00044189"/>
    </source>
</evidence>
<feature type="compositionally biased region" description="Polar residues" evidence="12">
    <location>
        <begin position="392"/>
        <end position="406"/>
    </location>
</feature>
<evidence type="ECO:0000259" key="15">
    <source>
        <dbReference type="PROSITE" id="PS50106"/>
    </source>
</evidence>
<dbReference type="SMART" id="SM00326">
    <property type="entry name" value="SH3"/>
    <property type="match status" value="1"/>
</dbReference>
<reference evidence="17" key="2">
    <citation type="submission" date="2025-08" db="UniProtKB">
        <authorList>
            <consortium name="Ensembl"/>
        </authorList>
    </citation>
    <scope>IDENTIFICATION</scope>
</reference>
<dbReference type="PROSITE" id="PS00856">
    <property type="entry name" value="GUANYLATE_KINASE_1"/>
    <property type="match status" value="1"/>
</dbReference>
<feature type="compositionally biased region" description="Low complexity" evidence="12">
    <location>
        <begin position="419"/>
        <end position="430"/>
    </location>
</feature>
<gene>
    <name evidence="17" type="primary">LOC118317931</name>
</gene>
<keyword evidence="6" id="KW-1003">Cell membrane</keyword>
<dbReference type="GO" id="GO:0097120">
    <property type="term" value="P:receptor localization to synapse"/>
    <property type="evidence" value="ECO:0007669"/>
    <property type="project" value="TreeGrafter"/>
</dbReference>
<dbReference type="GO" id="GO:0007268">
    <property type="term" value="P:chemical synaptic transmission"/>
    <property type="evidence" value="ECO:0007669"/>
    <property type="project" value="TreeGrafter"/>
</dbReference>
<evidence type="ECO:0000256" key="6">
    <source>
        <dbReference type="ARBA" id="ARBA00022475"/>
    </source>
</evidence>
<comment type="similarity">
    <text evidence="4">Belongs to the MAGUK family.</text>
</comment>
<dbReference type="CDD" id="cd00071">
    <property type="entry name" value="GMPK"/>
    <property type="match status" value="1"/>
</dbReference>
<evidence type="ECO:0000256" key="12">
    <source>
        <dbReference type="SAM" id="MobiDB-lite"/>
    </source>
</evidence>
<dbReference type="GO" id="GO:0098609">
    <property type="term" value="P:cell-cell adhesion"/>
    <property type="evidence" value="ECO:0007669"/>
    <property type="project" value="TreeGrafter"/>
</dbReference>
<feature type="domain" description="PDZ" evidence="15">
    <location>
        <begin position="499"/>
        <end position="586"/>
    </location>
</feature>
<dbReference type="Gene3D" id="2.30.30.40">
    <property type="entry name" value="SH3 Domains"/>
    <property type="match status" value="1"/>
</dbReference>
<dbReference type="FunFam" id="3.40.50.300:FF:001402">
    <property type="entry name" value="Discs, large homolog 3 (Drosophila)"/>
    <property type="match status" value="1"/>
</dbReference>
<dbReference type="FunFam" id="2.30.42.10:FF:000049">
    <property type="entry name" value="disks large homolog 1 isoform X1"/>
    <property type="match status" value="1"/>
</dbReference>
<feature type="domain" description="SH3" evidence="13">
    <location>
        <begin position="860"/>
        <end position="932"/>
    </location>
</feature>
<dbReference type="SUPFAM" id="SSF50156">
    <property type="entry name" value="PDZ domain-like"/>
    <property type="match status" value="3"/>
</dbReference>
<dbReference type="InterPro" id="IPR019583">
    <property type="entry name" value="DLG1-4_PDZ_assoc"/>
</dbReference>
<dbReference type="InterPro" id="IPR001478">
    <property type="entry name" value="PDZ"/>
</dbReference>
<dbReference type="GO" id="GO:0035255">
    <property type="term" value="F:ionotropic glutamate receptor binding"/>
    <property type="evidence" value="ECO:0007669"/>
    <property type="project" value="TreeGrafter"/>
</dbReference>
<dbReference type="PROSITE" id="PS50002">
    <property type="entry name" value="SH3"/>
    <property type="match status" value="1"/>
</dbReference>
<dbReference type="InterPro" id="IPR036034">
    <property type="entry name" value="PDZ_sf"/>
</dbReference>
<accession>A0A8D3BEK8</accession>
<dbReference type="InterPro" id="IPR004172">
    <property type="entry name" value="L27_dom"/>
</dbReference>
<dbReference type="GO" id="GO:0099072">
    <property type="term" value="P:regulation of postsynaptic membrane neurotransmitter receptor levels"/>
    <property type="evidence" value="ECO:0007669"/>
    <property type="project" value="TreeGrafter"/>
</dbReference>
<dbReference type="Proteomes" id="UP000694558">
    <property type="component" value="Chromosome 12"/>
</dbReference>
<evidence type="ECO:0000256" key="7">
    <source>
        <dbReference type="ARBA" id="ARBA00022737"/>
    </source>
</evidence>
<evidence type="ECO:0000256" key="4">
    <source>
        <dbReference type="ARBA" id="ARBA00007014"/>
    </source>
</evidence>
<dbReference type="Pfam" id="PF00595">
    <property type="entry name" value="PDZ"/>
    <property type="match status" value="3"/>
</dbReference>
<feature type="region of interest" description="Disordered" evidence="12">
    <location>
        <begin position="61"/>
        <end position="88"/>
    </location>
</feature>
<dbReference type="CDD" id="cd06724">
    <property type="entry name" value="PDZ2_Dlg1-2-4-like"/>
    <property type="match status" value="1"/>
</dbReference>
<feature type="compositionally biased region" description="Gly residues" evidence="12">
    <location>
        <begin position="350"/>
        <end position="361"/>
    </location>
</feature>
<dbReference type="CDD" id="cd06795">
    <property type="entry name" value="PDZ3_Dlg1-2-4-like"/>
    <property type="match status" value="1"/>
</dbReference>
<evidence type="ECO:0000256" key="3">
    <source>
        <dbReference type="ARBA" id="ARBA00004586"/>
    </source>
</evidence>
<evidence type="ECO:0000259" key="13">
    <source>
        <dbReference type="PROSITE" id="PS50002"/>
    </source>
</evidence>
<feature type="compositionally biased region" description="Low complexity" evidence="12">
    <location>
        <begin position="148"/>
        <end position="168"/>
    </location>
</feature>
<dbReference type="GO" id="GO:0043005">
    <property type="term" value="C:neuron projection"/>
    <property type="evidence" value="ECO:0007669"/>
    <property type="project" value="TreeGrafter"/>
</dbReference>
<dbReference type="Pfam" id="PF10608">
    <property type="entry name" value="MAGUK_N_PEST"/>
    <property type="match status" value="1"/>
</dbReference>
<dbReference type="AlphaFoldDB" id="A0A8D3BEK8"/>
<dbReference type="Gene3D" id="2.30.42.10">
    <property type="match status" value="3"/>
</dbReference>
<evidence type="ECO:0000256" key="11">
    <source>
        <dbReference type="PROSITE-ProRule" id="PRU00192"/>
    </source>
</evidence>
<dbReference type="PANTHER" id="PTHR23119:SF5">
    <property type="entry name" value="DISKS LARGE HOMOLOG 1"/>
    <property type="match status" value="1"/>
</dbReference>
<feature type="region of interest" description="Disordered" evidence="12">
    <location>
        <begin position="137"/>
        <end position="292"/>
    </location>
</feature>
<dbReference type="GO" id="GO:0019901">
    <property type="term" value="F:protein kinase binding"/>
    <property type="evidence" value="ECO:0007669"/>
    <property type="project" value="TreeGrafter"/>
</dbReference>
<feature type="compositionally biased region" description="Low complexity" evidence="12">
    <location>
        <begin position="226"/>
        <end position="251"/>
    </location>
</feature>
<evidence type="ECO:0000256" key="5">
    <source>
        <dbReference type="ARBA" id="ARBA00022443"/>
    </source>
</evidence>
<dbReference type="InterPro" id="IPR036892">
    <property type="entry name" value="L27_dom_sf"/>
</dbReference>
<dbReference type="GO" id="GO:0031594">
    <property type="term" value="C:neuromuscular junction"/>
    <property type="evidence" value="ECO:0007669"/>
    <property type="project" value="TreeGrafter"/>
</dbReference>
<evidence type="ECO:0000259" key="16">
    <source>
        <dbReference type="PROSITE" id="PS51022"/>
    </source>
</evidence>
<dbReference type="SMART" id="SM00228">
    <property type="entry name" value="PDZ"/>
    <property type="match status" value="3"/>
</dbReference>
<evidence type="ECO:0000313" key="17">
    <source>
        <dbReference type="Ensembl" id="ENSSMAP00000032956.2"/>
    </source>
</evidence>
<dbReference type="Pfam" id="PF10600">
    <property type="entry name" value="PDZ_assoc"/>
    <property type="match status" value="1"/>
</dbReference>
<evidence type="ECO:0000256" key="8">
    <source>
        <dbReference type="ARBA" id="ARBA00022824"/>
    </source>
</evidence>
<dbReference type="CDD" id="cd06723">
    <property type="entry name" value="PDZ1_Dlg1-2-4-like"/>
    <property type="match status" value="1"/>
</dbReference>
<dbReference type="FunFam" id="3.30.63.10:FF:000001">
    <property type="entry name" value="Disks large homolog 1 isoform 2"/>
    <property type="match status" value="1"/>
</dbReference>
<dbReference type="CDD" id="cd11861">
    <property type="entry name" value="SH3_DLG-like"/>
    <property type="match status" value="1"/>
</dbReference>
<dbReference type="InterPro" id="IPR020590">
    <property type="entry name" value="Guanylate_kinase_CS"/>
</dbReference>
<dbReference type="InterPro" id="IPR015143">
    <property type="entry name" value="L27_1"/>
</dbReference>
<dbReference type="InterPro" id="IPR027417">
    <property type="entry name" value="P-loop_NTPase"/>
</dbReference>
<dbReference type="SMART" id="SM01277">
    <property type="entry name" value="MAGUK_N_PEST"/>
    <property type="match status" value="1"/>
</dbReference>
<sequence length="1164" mass="125119">MRYMVKVPLTDYGHLGLKTLGGLYQGLRRDLSLVPCSFLLFFSRNPDAQRALELLQQYRTKLEQRQQSPSPSPSPSRTKQGPVVDEDRQLQQSLGRVISVFQSQLFSALLDIQEYYELTLLADSKCPVAETDGPGDLSASCDLPAHLPAQPQASSGPPSSPPASGGPTRPIPLLPRRRSIKSPAPPIPSGTPGHSPDAQHGTPQPQPAKVKYRAPLPPVQPGASKSTAADTPKPSSPSAATASGSETPTGSIKTPPAVSLNGTKQNLTATNSAVSSGNSTAPASPQGLPASPDLKLVTVSALVSGTVQALVSPTTPDKLAPAGNPPGTSPGPDRVRDDALIISAALATGNGPGSGRLGPGTGPISPNRGKFTFSNLSPTAPPGPLTKGPLLSPTSPGQVRVTSRSPSHGPASPRPSPLTSPLTSPLSPNTVESPEVPSDDEAWPHPERQRPNAAAAPPFSSLYSRAYYQANPPPVVVNTDSVDTPPYVNGTEADYEYEEITLERGNSGLGFSIAGGTDNPHIGEDPSIFITKIIPGGAAAQNGRLKVNDCIVRVNETDVREVTHSGAVEALKDAGGLVKLCIRRRRSLTERIMDLKLVKGPKGLGFSIAGGVGNQHVPGDNSIYVTKVIEGGAAHKDGRLQIGDKLVAVNSACLEEVSHEEAVAALKSTPDVVYLRVAKHTSLFINDNFPPPDVTNSYSPHQDNHISPYMSGSQSVSPAPLTTPRYSPLPRAVVGDDDVCREPRRVVLQRGSTGLGFNIVGGEDGEGIFISFILAGGPADLCGELRKGDRILSVNGVDLSSATHEQAAAALKNAGQAVTIVAQYRPEEYTCFEAKIHDLREQMMTSSVSSSSTSLRSTQKRTLYVRALFDYDGSASDLSAPSQALPFHFGDILHVSSAGEEEWWPARHLSPPPPNCPEVGVIPSRRRAEKKERSRLKTVRVTRSQDRSDQDDKAGQEETLLTYQPVMQQEVTYTRPVIILGPMKDRINDDLISEFPDKFGSCVPHTTRPRRDYEVDGRDYHFMASRELMEQEIQEHKFIEAGQYNSHLYGTSIQSVREVADKGKHCILDVSGNAIKRLQMAGLHPIAVFISPRNVDNILEMNKRFTEEQARKTYERAVKLEQEFTEFFTAVVQGSSLEDVYSQVKQLVEEQSGPYIWVPTKERL</sequence>
<evidence type="ECO:0000256" key="9">
    <source>
        <dbReference type="ARBA" id="ARBA00023136"/>
    </source>
</evidence>
<evidence type="ECO:0000259" key="14">
    <source>
        <dbReference type="PROSITE" id="PS50052"/>
    </source>
</evidence>
<dbReference type="PROSITE" id="PS51022">
    <property type="entry name" value="L27"/>
    <property type="match status" value="1"/>
</dbReference>
<dbReference type="GO" id="GO:0098839">
    <property type="term" value="C:postsynaptic density membrane"/>
    <property type="evidence" value="ECO:0007669"/>
    <property type="project" value="TreeGrafter"/>
</dbReference>
<dbReference type="Gene3D" id="3.40.50.300">
    <property type="entry name" value="P-loop containing nucleotide triphosphate hydrolases"/>
    <property type="match status" value="1"/>
</dbReference>
<dbReference type="GO" id="GO:0045197">
    <property type="term" value="P:establishment or maintenance of epithelial cell apical/basal polarity"/>
    <property type="evidence" value="ECO:0007669"/>
    <property type="project" value="TreeGrafter"/>
</dbReference>
<feature type="compositionally biased region" description="Basic residues" evidence="12">
    <location>
        <begin position="924"/>
        <end position="940"/>
    </location>
</feature>
<dbReference type="InterPro" id="IPR008145">
    <property type="entry name" value="GK/Ca_channel_bsu"/>
</dbReference>
<keyword evidence="5 11" id="KW-0728">SH3 domain</keyword>
<dbReference type="SUPFAM" id="SSF52540">
    <property type="entry name" value="P-loop containing nucleoside triphosphate hydrolases"/>
    <property type="match status" value="1"/>
</dbReference>
<feature type="region of interest" description="Disordered" evidence="12">
    <location>
        <begin position="710"/>
        <end position="729"/>
    </location>
</feature>
<dbReference type="Pfam" id="PF00625">
    <property type="entry name" value="Guanylate_kin"/>
    <property type="match status" value="1"/>
</dbReference>
<feature type="compositionally biased region" description="Basic and acidic residues" evidence="12">
    <location>
        <begin position="943"/>
        <end position="956"/>
    </location>
</feature>
<feature type="compositionally biased region" description="Polar residues" evidence="12">
    <location>
        <begin position="260"/>
        <end position="283"/>
    </location>
</feature>
<keyword evidence="8" id="KW-0256">Endoplasmic reticulum</keyword>
<comment type="subcellular location">
    <subcellularLocation>
        <location evidence="2">Cell membrane</location>
    </subcellularLocation>
    <subcellularLocation>
        <location evidence="3">Endoplasmic reticulum membrane</location>
    </subcellularLocation>
    <subcellularLocation>
        <location evidence="1">Membrane</location>
        <topology evidence="1">Peripheral membrane protein</topology>
    </subcellularLocation>
</comment>
<dbReference type="GO" id="GO:0016323">
    <property type="term" value="C:basolateral plasma membrane"/>
    <property type="evidence" value="ECO:0007669"/>
    <property type="project" value="TreeGrafter"/>
</dbReference>
<keyword evidence="9" id="KW-0472">Membrane</keyword>
<dbReference type="PANTHER" id="PTHR23119">
    <property type="entry name" value="DISCS LARGE"/>
    <property type="match status" value="1"/>
</dbReference>
<dbReference type="Pfam" id="PF09058">
    <property type="entry name" value="L27_1"/>
    <property type="match status" value="1"/>
</dbReference>
<dbReference type="PROSITE" id="PS50106">
    <property type="entry name" value="PDZ"/>
    <property type="match status" value="3"/>
</dbReference>
<feature type="region of interest" description="Disordered" evidence="12">
    <location>
        <begin position="312"/>
        <end position="456"/>
    </location>
</feature>
<feature type="region of interest" description="Disordered" evidence="12">
    <location>
        <begin position="905"/>
        <end position="960"/>
    </location>
</feature>
<feature type="domain" description="Guanylate kinase-like" evidence="14">
    <location>
        <begin position="974"/>
        <end position="1149"/>
    </location>
</feature>
<keyword evidence="7" id="KW-0677">Repeat</keyword>